<gene>
    <name evidence="2" type="ORF">OB919_04520</name>
</gene>
<dbReference type="GO" id="GO:0005886">
    <property type="term" value="C:plasma membrane"/>
    <property type="evidence" value="ECO:0007669"/>
    <property type="project" value="TreeGrafter"/>
</dbReference>
<comment type="caution">
    <text evidence="2">The sequence shown here is derived from an EMBL/GenBank/DDBJ whole genome shotgun (WGS) entry which is preliminary data.</text>
</comment>
<proteinExistence type="predicted"/>
<dbReference type="CDD" id="cd06259">
    <property type="entry name" value="YdcF-like"/>
    <property type="match status" value="1"/>
</dbReference>
<accession>A0AAP2Z627</accession>
<dbReference type="EMBL" id="JAOPJZ010000002">
    <property type="protein sequence ID" value="MCU4751252.1"/>
    <property type="molecule type" value="Genomic_DNA"/>
</dbReference>
<dbReference type="AlphaFoldDB" id="A0AAP2Z627"/>
<evidence type="ECO:0000313" key="2">
    <source>
        <dbReference type="EMBL" id="MCU4751252.1"/>
    </source>
</evidence>
<dbReference type="PANTHER" id="PTHR30336">
    <property type="entry name" value="INNER MEMBRANE PROTEIN, PROBABLE PERMEASE"/>
    <property type="match status" value="1"/>
</dbReference>
<feature type="domain" description="DUF218" evidence="1">
    <location>
        <begin position="2"/>
        <end position="134"/>
    </location>
</feature>
<dbReference type="InterPro" id="IPR003848">
    <property type="entry name" value="DUF218"/>
</dbReference>
<sequence>MVIVTLGCRTRTPLEVTHLRGRVDVSIETFRENDAPCLLFTGGVTHPAARQPECVLMKNYAVRSGTSPDRIILENRALDTIGNGYFSRLLVENLPRTTDRVTLVTSDYHLERATYIFEQCYGPDYDMLPIPYSGTPLETAGQETRSLRQAKSFFDGITPGDIESIGERLIENHDYYDHGRTVSLPIEGA</sequence>
<evidence type="ECO:0000313" key="3">
    <source>
        <dbReference type="Proteomes" id="UP001321047"/>
    </source>
</evidence>
<evidence type="ECO:0000259" key="1">
    <source>
        <dbReference type="Pfam" id="PF02698"/>
    </source>
</evidence>
<organism evidence="2 3">
    <name type="scientific">Natronosalvus hydrolyticus</name>
    <dbReference type="NCBI Taxonomy" id="2979988"/>
    <lineage>
        <taxon>Archaea</taxon>
        <taxon>Methanobacteriati</taxon>
        <taxon>Methanobacteriota</taxon>
        <taxon>Stenosarchaea group</taxon>
        <taxon>Halobacteria</taxon>
        <taxon>Halobacteriales</taxon>
        <taxon>Natrialbaceae</taxon>
        <taxon>Natronosalvus</taxon>
    </lineage>
</organism>
<reference evidence="2 3" key="1">
    <citation type="submission" date="2022-09" db="EMBL/GenBank/DDBJ databases">
        <title>Enrichment on poylsaccharides allowed isolation of novel metabolic and taxonomic groups of Haloarchaea.</title>
        <authorList>
            <person name="Sorokin D.Y."/>
            <person name="Elcheninov A.G."/>
            <person name="Khizhniak T.V."/>
            <person name="Kolganova T.V."/>
            <person name="Kublanov I.V."/>
        </authorList>
    </citation>
    <scope>NUCLEOTIDE SEQUENCE [LARGE SCALE GENOMIC DNA]</scope>
    <source>
        <strain evidence="2 3">AArc-curdl1</strain>
    </source>
</reference>
<dbReference type="InterPro" id="IPR014729">
    <property type="entry name" value="Rossmann-like_a/b/a_fold"/>
</dbReference>
<protein>
    <submittedName>
        <fullName evidence="2">YdcF family protein</fullName>
    </submittedName>
</protein>
<name>A0AAP2Z627_9EURY</name>
<dbReference type="Gene3D" id="3.40.50.620">
    <property type="entry name" value="HUPs"/>
    <property type="match status" value="1"/>
</dbReference>
<dbReference type="PANTHER" id="PTHR30336:SF20">
    <property type="entry name" value="DUF218 DOMAIN-CONTAINING PROTEIN"/>
    <property type="match status" value="1"/>
</dbReference>
<dbReference type="Proteomes" id="UP001321047">
    <property type="component" value="Unassembled WGS sequence"/>
</dbReference>
<keyword evidence="3" id="KW-1185">Reference proteome</keyword>
<dbReference type="Pfam" id="PF02698">
    <property type="entry name" value="DUF218"/>
    <property type="match status" value="1"/>
</dbReference>
<dbReference type="RefSeq" id="WP_342806830.1">
    <property type="nucleotide sequence ID" value="NZ_JAOPJZ010000002.1"/>
</dbReference>
<dbReference type="InterPro" id="IPR051599">
    <property type="entry name" value="Cell_Envelope_Assoc"/>
</dbReference>